<dbReference type="EMBL" id="CADIKF010000022">
    <property type="protein sequence ID" value="CAB3759007.1"/>
    <property type="molecule type" value="Genomic_DNA"/>
</dbReference>
<dbReference type="Proteomes" id="UP000494329">
    <property type="component" value="Unassembled WGS sequence"/>
</dbReference>
<reference evidence="2 3" key="1">
    <citation type="submission" date="2020-04" db="EMBL/GenBank/DDBJ databases">
        <authorList>
            <person name="De Canck E."/>
        </authorList>
    </citation>
    <scope>NUCLEOTIDE SEQUENCE [LARGE SCALE GENOMIC DNA]</scope>
    <source>
        <strain evidence="2 3">LMG 29739</strain>
    </source>
</reference>
<dbReference type="InterPro" id="IPR053842">
    <property type="entry name" value="NikA-like"/>
</dbReference>
<dbReference type="AlphaFoldDB" id="A0A6J5DZ80"/>
<keyword evidence="3" id="KW-1185">Reference proteome</keyword>
<evidence type="ECO:0000313" key="2">
    <source>
        <dbReference type="EMBL" id="CAB3759007.1"/>
    </source>
</evidence>
<gene>
    <name evidence="2" type="ORF">LMG29739_03048</name>
</gene>
<name>A0A6J5DZ80_9BURK</name>
<dbReference type="Pfam" id="PF21983">
    <property type="entry name" value="NikA-like"/>
    <property type="match status" value="1"/>
</dbReference>
<protein>
    <submittedName>
        <fullName evidence="2">Uncharacterized protein</fullName>
    </submittedName>
</protein>
<organism evidence="2 3">
    <name type="scientific">Paraburkholderia solisilvae</name>
    <dbReference type="NCBI Taxonomy" id="624376"/>
    <lineage>
        <taxon>Bacteria</taxon>
        <taxon>Pseudomonadati</taxon>
        <taxon>Pseudomonadota</taxon>
        <taxon>Betaproteobacteria</taxon>
        <taxon>Burkholderiales</taxon>
        <taxon>Burkholderiaceae</taxon>
        <taxon>Paraburkholderia</taxon>
    </lineage>
</organism>
<evidence type="ECO:0000313" key="3">
    <source>
        <dbReference type="Proteomes" id="UP000494329"/>
    </source>
</evidence>
<feature type="region of interest" description="Disordered" evidence="1">
    <location>
        <begin position="180"/>
        <end position="209"/>
    </location>
</feature>
<dbReference type="RefSeq" id="WP_175111753.1">
    <property type="nucleotide sequence ID" value="NZ_CADIKF010000022.1"/>
</dbReference>
<sequence>MNKPSERIVVFVSPAQKRAIAATADELGISVSELMRRAVLNFGATSEQVKAASIVDRLRAPREPDALNAALQRVARSVKHNRDALPAGLKAANAVAQPAGEALRAAQRDSTAHDMTGVPALAPVPVPVVAPVDPLHALSALSAMEGATAAGDTGEAARAADAQAAAEAAARVAAAKAATLKKKAKSNTSASACDESPFIDPAEGTGRFA</sequence>
<accession>A0A6J5DZ80</accession>
<proteinExistence type="predicted"/>
<evidence type="ECO:0000256" key="1">
    <source>
        <dbReference type="SAM" id="MobiDB-lite"/>
    </source>
</evidence>